<name>A0A8T0HSV6_CERPU</name>
<reference evidence="2" key="1">
    <citation type="submission" date="2020-06" db="EMBL/GenBank/DDBJ databases">
        <title>WGS assembly of Ceratodon purpureus strain R40.</title>
        <authorList>
            <person name="Carey S.B."/>
            <person name="Jenkins J."/>
            <person name="Shu S."/>
            <person name="Lovell J.T."/>
            <person name="Sreedasyam A."/>
            <person name="Maumus F."/>
            <person name="Tiley G.P."/>
            <person name="Fernandez-Pozo N."/>
            <person name="Barry K."/>
            <person name="Chen C."/>
            <person name="Wang M."/>
            <person name="Lipzen A."/>
            <person name="Daum C."/>
            <person name="Saski C.A."/>
            <person name="Payton A.C."/>
            <person name="Mcbreen J.C."/>
            <person name="Conrad R.E."/>
            <person name="Kollar L.M."/>
            <person name="Olsson S."/>
            <person name="Huttunen S."/>
            <person name="Landis J.B."/>
            <person name="Wickett N.J."/>
            <person name="Johnson M.G."/>
            <person name="Rensing S.A."/>
            <person name="Grimwood J."/>
            <person name="Schmutz J."/>
            <person name="Mcdaniel S.F."/>
        </authorList>
    </citation>
    <scope>NUCLEOTIDE SEQUENCE</scope>
    <source>
        <strain evidence="2">R40</strain>
    </source>
</reference>
<gene>
    <name evidence="2" type="ORF">KC19_VG214200</name>
</gene>
<evidence type="ECO:0000313" key="2">
    <source>
        <dbReference type="EMBL" id="KAG0573841.1"/>
    </source>
</evidence>
<dbReference type="PANTHER" id="PTHR46293">
    <property type="entry name" value="E3 UBIQUITIN PROTEIN LIGASE DRIP1"/>
    <property type="match status" value="1"/>
</dbReference>
<feature type="region of interest" description="Disordered" evidence="1">
    <location>
        <begin position="97"/>
        <end position="126"/>
    </location>
</feature>
<evidence type="ECO:0000256" key="1">
    <source>
        <dbReference type="SAM" id="MobiDB-lite"/>
    </source>
</evidence>
<protein>
    <submittedName>
        <fullName evidence="2">Uncharacterized protein</fullName>
    </submittedName>
</protein>
<dbReference type="GO" id="GO:0004842">
    <property type="term" value="F:ubiquitin-protein transferase activity"/>
    <property type="evidence" value="ECO:0007669"/>
    <property type="project" value="InterPro"/>
</dbReference>
<feature type="compositionally biased region" description="Low complexity" evidence="1">
    <location>
        <begin position="117"/>
        <end position="126"/>
    </location>
</feature>
<comment type="caution">
    <text evidence="2">The sequence shown here is derived from an EMBL/GenBank/DDBJ whole genome shotgun (WGS) entry which is preliminary data.</text>
</comment>
<dbReference type="Proteomes" id="UP000822688">
    <property type="component" value="Chromosome V"/>
</dbReference>
<proteinExistence type="predicted"/>
<sequence>MVGGQSSRGTPNGIWFHLESGDIPAGEDALPALSSPFVRIKDGKLPVYHMKKYLVQKLAHKVKSEMEVEITCRGQPVVSSLPLESIRDIWFSAQIPEQPQAQAQAQTQGQGAGQGETSGAAANGSSSSYFPSAKDFLMVLTYRRHRKPRITSGECVVSGLFGSGEVQICGSHGHV</sequence>
<organism evidence="2 3">
    <name type="scientific">Ceratodon purpureus</name>
    <name type="common">Fire moss</name>
    <name type="synonym">Dicranum purpureum</name>
    <dbReference type="NCBI Taxonomy" id="3225"/>
    <lineage>
        <taxon>Eukaryota</taxon>
        <taxon>Viridiplantae</taxon>
        <taxon>Streptophyta</taxon>
        <taxon>Embryophyta</taxon>
        <taxon>Bryophyta</taxon>
        <taxon>Bryophytina</taxon>
        <taxon>Bryopsida</taxon>
        <taxon>Dicranidae</taxon>
        <taxon>Pseudoditrichales</taxon>
        <taxon>Ditrichaceae</taxon>
        <taxon>Ceratodon</taxon>
    </lineage>
</organism>
<dbReference type="AlphaFoldDB" id="A0A8T0HSV6"/>
<dbReference type="PANTHER" id="PTHR46293:SF1">
    <property type="entry name" value="OS03G0632800 PROTEIN"/>
    <property type="match status" value="1"/>
</dbReference>
<evidence type="ECO:0000313" key="3">
    <source>
        <dbReference type="Proteomes" id="UP000822688"/>
    </source>
</evidence>
<accession>A0A8T0HSV6</accession>
<keyword evidence="3" id="KW-1185">Reference proteome</keyword>
<feature type="compositionally biased region" description="Low complexity" evidence="1">
    <location>
        <begin position="97"/>
        <end position="109"/>
    </location>
</feature>
<dbReference type="EMBL" id="CM026426">
    <property type="protein sequence ID" value="KAG0573841.1"/>
    <property type="molecule type" value="Genomic_DNA"/>
</dbReference>
<dbReference type="InterPro" id="IPR044807">
    <property type="entry name" value="DRIP1-like"/>
</dbReference>